<evidence type="ECO:0000313" key="2">
    <source>
        <dbReference type="EMBL" id="MBB6129375.1"/>
    </source>
</evidence>
<reference evidence="2 3" key="1">
    <citation type="submission" date="2020-08" db="EMBL/GenBank/DDBJ databases">
        <title>Genomic Encyclopedia of Type Strains, Phase IV (KMG-V): Genome sequencing to study the core and pangenomes of soil and plant-associated prokaryotes.</title>
        <authorList>
            <person name="Whitman W."/>
        </authorList>
    </citation>
    <scope>NUCLEOTIDE SEQUENCE [LARGE SCALE GENOMIC DNA]</scope>
    <source>
        <strain evidence="2 3">MP601</strain>
    </source>
</reference>
<evidence type="ECO:0000256" key="1">
    <source>
        <dbReference type="SAM" id="Phobius"/>
    </source>
</evidence>
<keyword evidence="1" id="KW-0472">Membrane</keyword>
<dbReference type="AlphaFoldDB" id="A0A841JLY6"/>
<comment type="caution">
    <text evidence="2">The sequence shown here is derived from an EMBL/GenBank/DDBJ whole genome shotgun (WGS) entry which is preliminary data.</text>
</comment>
<evidence type="ECO:0000313" key="3">
    <source>
        <dbReference type="Proteomes" id="UP000548326"/>
    </source>
</evidence>
<name>A0A841JLY6_9SPHI</name>
<dbReference type="SUPFAM" id="SSF49464">
    <property type="entry name" value="Carboxypeptidase regulatory domain-like"/>
    <property type="match status" value="1"/>
</dbReference>
<organism evidence="2 3">
    <name type="scientific">Mucilaginibacter lappiensis</name>
    <dbReference type="NCBI Taxonomy" id="354630"/>
    <lineage>
        <taxon>Bacteria</taxon>
        <taxon>Pseudomonadati</taxon>
        <taxon>Bacteroidota</taxon>
        <taxon>Sphingobacteriia</taxon>
        <taxon>Sphingobacteriales</taxon>
        <taxon>Sphingobacteriaceae</taxon>
        <taxon>Mucilaginibacter</taxon>
    </lineage>
</organism>
<accession>A0A841JLY6</accession>
<gene>
    <name evidence="2" type="ORF">HDF22_003501</name>
</gene>
<dbReference type="InterPro" id="IPR008969">
    <property type="entry name" value="CarboxyPept-like_regulatory"/>
</dbReference>
<dbReference type="EMBL" id="JACHCA010000009">
    <property type="protein sequence ID" value="MBB6129375.1"/>
    <property type="molecule type" value="Genomic_DNA"/>
</dbReference>
<evidence type="ECO:0008006" key="4">
    <source>
        <dbReference type="Google" id="ProtNLM"/>
    </source>
</evidence>
<keyword evidence="1" id="KW-0812">Transmembrane</keyword>
<proteinExistence type="predicted"/>
<dbReference type="Proteomes" id="UP000548326">
    <property type="component" value="Unassembled WGS sequence"/>
</dbReference>
<keyword evidence="1" id="KW-1133">Transmembrane helix</keyword>
<feature type="transmembrane region" description="Helical" evidence="1">
    <location>
        <begin position="18"/>
        <end position="36"/>
    </location>
</feature>
<sequence length="230" mass="25319">MKLFPGIACNISGEGDWYMKYLIAILFLFVTIGAVAQKHDDRPVVQFTGVVHNADSTNVIVPYVSITNTSTHNSVGQSNYKGYFSFVAHEQDTLRFTCVGYGPVTVVIPSNVSNKSYTLQVSLKPQIINLPTFHVFPWATTDEFKKDFLAIKLADDDLEIARKNISRTSLVALGNVLPRDAQEIQTATAQGMHTSILNSHSLTPNPLLNPFAWGSLIKQITDADNKSSSN</sequence>
<protein>
    <recommendedName>
        <fullName evidence="4">CarboxypepD_reg-like domain-containing protein</fullName>
    </recommendedName>
</protein>
<dbReference type="RefSeq" id="WP_260170887.1">
    <property type="nucleotide sequence ID" value="NZ_JACHCA010000009.1"/>
</dbReference>